<reference evidence="5 6" key="1">
    <citation type="submission" date="2023-07" db="EMBL/GenBank/DDBJ databases">
        <title>Sorghum-associated microbial communities from plants grown in Nebraska, USA.</title>
        <authorList>
            <person name="Schachtman D."/>
        </authorList>
    </citation>
    <scope>NUCLEOTIDE SEQUENCE [LARGE SCALE GENOMIC DNA]</scope>
    <source>
        <strain evidence="5 6">4256</strain>
    </source>
</reference>
<organism evidence="5 6">
    <name type="scientific">Sphingobium xenophagum</name>
    <dbReference type="NCBI Taxonomy" id="121428"/>
    <lineage>
        <taxon>Bacteria</taxon>
        <taxon>Pseudomonadati</taxon>
        <taxon>Pseudomonadota</taxon>
        <taxon>Alphaproteobacteria</taxon>
        <taxon>Sphingomonadales</taxon>
        <taxon>Sphingomonadaceae</taxon>
        <taxon>Sphingobium</taxon>
    </lineage>
</organism>
<dbReference type="PANTHER" id="PTHR45138">
    <property type="entry name" value="REGULATORY COMPONENTS OF SENSORY TRANSDUCTION SYSTEM"/>
    <property type="match status" value="1"/>
</dbReference>
<dbReference type="Gene3D" id="3.30.70.270">
    <property type="match status" value="1"/>
</dbReference>
<feature type="transmembrane region" description="Helical" evidence="3">
    <location>
        <begin position="49"/>
        <end position="71"/>
    </location>
</feature>
<dbReference type="PANTHER" id="PTHR45138:SF9">
    <property type="entry name" value="DIGUANYLATE CYCLASE DGCM-RELATED"/>
    <property type="match status" value="1"/>
</dbReference>
<keyword evidence="3" id="KW-1133">Transmembrane helix</keyword>
<comment type="caution">
    <text evidence="5">The sequence shown here is derived from an EMBL/GenBank/DDBJ whole genome shotgun (WGS) entry which is preliminary data.</text>
</comment>
<dbReference type="Pfam" id="PF00990">
    <property type="entry name" value="GGDEF"/>
    <property type="match status" value="1"/>
</dbReference>
<accession>A0ABU1WVV1</accession>
<dbReference type="EC" id="2.7.7.65" evidence="1"/>
<evidence type="ECO:0000256" key="1">
    <source>
        <dbReference type="ARBA" id="ARBA00012528"/>
    </source>
</evidence>
<name>A0ABU1WVV1_SPHXE</name>
<dbReference type="SMART" id="SM00267">
    <property type="entry name" value="GGDEF"/>
    <property type="match status" value="1"/>
</dbReference>
<dbReference type="NCBIfam" id="TIGR00254">
    <property type="entry name" value="GGDEF"/>
    <property type="match status" value="1"/>
</dbReference>
<dbReference type="InterPro" id="IPR029787">
    <property type="entry name" value="Nucleotide_cyclase"/>
</dbReference>
<dbReference type="Proteomes" id="UP001267638">
    <property type="component" value="Unassembled WGS sequence"/>
</dbReference>
<evidence type="ECO:0000313" key="5">
    <source>
        <dbReference type="EMBL" id="MDR7153435.1"/>
    </source>
</evidence>
<dbReference type="RefSeq" id="WP_310221478.1">
    <property type="nucleotide sequence ID" value="NZ_JAVDWV010000001.1"/>
</dbReference>
<dbReference type="SUPFAM" id="SSF55073">
    <property type="entry name" value="Nucleotide cyclase"/>
    <property type="match status" value="1"/>
</dbReference>
<dbReference type="InterPro" id="IPR043128">
    <property type="entry name" value="Rev_trsase/Diguanyl_cyclase"/>
</dbReference>
<keyword evidence="3" id="KW-0472">Membrane</keyword>
<dbReference type="CDD" id="cd01949">
    <property type="entry name" value="GGDEF"/>
    <property type="match status" value="1"/>
</dbReference>
<evidence type="ECO:0000256" key="2">
    <source>
        <dbReference type="ARBA" id="ARBA00034247"/>
    </source>
</evidence>
<protein>
    <recommendedName>
        <fullName evidence="1">diguanylate cyclase</fullName>
        <ecNumber evidence="1">2.7.7.65</ecNumber>
    </recommendedName>
</protein>
<dbReference type="InterPro" id="IPR000160">
    <property type="entry name" value="GGDEF_dom"/>
</dbReference>
<proteinExistence type="predicted"/>
<feature type="transmembrane region" description="Helical" evidence="3">
    <location>
        <begin position="19"/>
        <end position="37"/>
    </location>
</feature>
<comment type="catalytic activity">
    <reaction evidence="2">
        <text>2 GTP = 3',3'-c-di-GMP + 2 diphosphate</text>
        <dbReference type="Rhea" id="RHEA:24898"/>
        <dbReference type="ChEBI" id="CHEBI:33019"/>
        <dbReference type="ChEBI" id="CHEBI:37565"/>
        <dbReference type="ChEBI" id="CHEBI:58805"/>
        <dbReference type="EC" id="2.7.7.65"/>
    </reaction>
</comment>
<evidence type="ECO:0000256" key="3">
    <source>
        <dbReference type="SAM" id="Phobius"/>
    </source>
</evidence>
<evidence type="ECO:0000259" key="4">
    <source>
        <dbReference type="PROSITE" id="PS50887"/>
    </source>
</evidence>
<dbReference type="EMBL" id="JAVDWV010000001">
    <property type="protein sequence ID" value="MDR7153435.1"/>
    <property type="molecule type" value="Genomic_DNA"/>
</dbReference>
<keyword evidence="3" id="KW-0812">Transmembrane</keyword>
<keyword evidence="6" id="KW-1185">Reference proteome</keyword>
<dbReference type="PROSITE" id="PS50887">
    <property type="entry name" value="GGDEF"/>
    <property type="match status" value="1"/>
</dbReference>
<evidence type="ECO:0000313" key="6">
    <source>
        <dbReference type="Proteomes" id="UP001267638"/>
    </source>
</evidence>
<gene>
    <name evidence="5" type="ORF">J2W40_000229</name>
</gene>
<feature type="domain" description="GGDEF" evidence="4">
    <location>
        <begin position="149"/>
        <end position="279"/>
    </location>
</feature>
<dbReference type="InterPro" id="IPR050469">
    <property type="entry name" value="Diguanylate_Cyclase"/>
</dbReference>
<sequence length="283" mass="31154">MHFYLATSFIFPRSLRLRLFTLCFVATHLPLLGYMAWGLATGRLALAEFVLLTLATVIGTGIALYGIGALLNPIHALAQTLQGQDSDPTPLPEVGDVIQTLYAGVHRAAHVTRTQMQDLNVAAHEDPLTGIANRRGFLMQIDMLPQARRKGCVAIIDIDHFKQVNDRMGHDEGDRVLAAFAQRLAAQLRRVDHVARWGGEEFMVFFPDCIEDEACWSLSRIATQMRDDPIGQVNGRAISFSAGVARWQGAPIDETIASADQALYDAKQQGRDRVCRAAQPACC</sequence>